<dbReference type="WBParaSite" id="maker-uti_cns_0000242-snap-gene-2.13-mRNA-1">
    <property type="protein sequence ID" value="maker-uti_cns_0000242-snap-gene-2.13-mRNA-1"/>
    <property type="gene ID" value="maker-uti_cns_0000242-snap-gene-2.13"/>
</dbReference>
<organism evidence="8 9">
    <name type="scientific">Macrostomum lignano</name>
    <dbReference type="NCBI Taxonomy" id="282301"/>
    <lineage>
        <taxon>Eukaryota</taxon>
        <taxon>Metazoa</taxon>
        <taxon>Spiralia</taxon>
        <taxon>Lophotrochozoa</taxon>
        <taxon>Platyhelminthes</taxon>
        <taxon>Rhabditophora</taxon>
        <taxon>Macrostomorpha</taxon>
        <taxon>Macrostomida</taxon>
        <taxon>Macrostomidae</taxon>
        <taxon>Macrostomum</taxon>
    </lineage>
</organism>
<evidence type="ECO:0000256" key="6">
    <source>
        <dbReference type="ARBA" id="ARBA00023136"/>
    </source>
</evidence>
<accession>A0A1I8FWT9</accession>
<evidence type="ECO:0000313" key="9">
    <source>
        <dbReference type="WBParaSite" id="maker-uti_cns_0000242-snap-gene-2.13-mRNA-1"/>
    </source>
</evidence>
<proteinExistence type="inferred from homology"/>
<evidence type="ECO:0000256" key="3">
    <source>
        <dbReference type="ARBA" id="ARBA00018218"/>
    </source>
</evidence>
<dbReference type="Pfam" id="PF09756">
    <property type="entry name" value="DDRGK"/>
    <property type="match status" value="1"/>
</dbReference>
<keyword evidence="4" id="KW-0812">Transmembrane</keyword>
<comment type="similarity">
    <text evidence="2">Belongs to the DDRGK1 family.</text>
</comment>
<keyword evidence="5" id="KW-1133">Transmembrane helix</keyword>
<dbReference type="GO" id="GO:0044389">
    <property type="term" value="F:ubiquitin-like protein ligase binding"/>
    <property type="evidence" value="ECO:0007669"/>
    <property type="project" value="TreeGrafter"/>
</dbReference>
<comment type="subcellular location">
    <subcellularLocation>
        <location evidence="1">Membrane</location>
        <topology evidence="1">Single-pass membrane protein</topology>
    </subcellularLocation>
</comment>
<feature type="compositionally biased region" description="Basic and acidic residues" evidence="7">
    <location>
        <begin position="124"/>
        <end position="159"/>
    </location>
</feature>
<dbReference type="Proteomes" id="UP000095280">
    <property type="component" value="Unplaced"/>
</dbReference>
<dbReference type="InterPro" id="IPR019153">
    <property type="entry name" value="DDRGK_dom-contain"/>
</dbReference>
<dbReference type="Gene3D" id="1.10.10.10">
    <property type="entry name" value="Winged helix-like DNA-binding domain superfamily/Winged helix DNA-binding domain"/>
    <property type="match status" value="1"/>
</dbReference>
<dbReference type="InterPro" id="IPR036390">
    <property type="entry name" value="WH_DNA-bd_sf"/>
</dbReference>
<dbReference type="PANTHER" id="PTHR48176">
    <property type="entry name" value="DDRGK DOMAIN-CONTAINING PROTEIN 1"/>
    <property type="match status" value="1"/>
</dbReference>
<dbReference type="GO" id="GO:0016020">
    <property type="term" value="C:membrane"/>
    <property type="evidence" value="ECO:0007669"/>
    <property type="project" value="UniProtKB-SubCell"/>
</dbReference>
<feature type="compositionally biased region" description="Basic and acidic residues" evidence="7">
    <location>
        <begin position="167"/>
        <end position="193"/>
    </location>
</feature>
<reference evidence="9" key="1">
    <citation type="submission" date="2016-11" db="UniProtKB">
        <authorList>
            <consortium name="WormBaseParasite"/>
        </authorList>
    </citation>
    <scope>IDENTIFICATION</scope>
</reference>
<dbReference type="InterPro" id="IPR036388">
    <property type="entry name" value="WH-like_DNA-bd_sf"/>
</dbReference>
<dbReference type="PANTHER" id="PTHR48176:SF1">
    <property type="entry name" value="DDRGK DOMAIN-CONTAINING PROTEIN 1"/>
    <property type="match status" value="1"/>
</dbReference>
<protein>
    <recommendedName>
        <fullName evidence="3">DDRGK domain-containing protein 1</fullName>
    </recommendedName>
</protein>
<dbReference type="SUPFAM" id="SSF46785">
    <property type="entry name" value="Winged helix' DNA-binding domain"/>
    <property type="match status" value="1"/>
</dbReference>
<keyword evidence="6" id="KW-0472">Membrane</keyword>
<feature type="region of interest" description="Disordered" evidence="7">
    <location>
        <begin position="35"/>
        <end position="206"/>
    </location>
</feature>
<feature type="compositionally biased region" description="Acidic residues" evidence="7">
    <location>
        <begin position="194"/>
        <end position="205"/>
    </location>
</feature>
<feature type="compositionally biased region" description="Low complexity" evidence="7">
    <location>
        <begin position="80"/>
        <end position="101"/>
    </location>
</feature>
<dbReference type="InterPro" id="IPR050899">
    <property type="entry name" value="DDRGK_domain-containing"/>
</dbReference>
<evidence type="ECO:0000256" key="2">
    <source>
        <dbReference type="ARBA" id="ARBA00009829"/>
    </source>
</evidence>
<evidence type="ECO:0000256" key="7">
    <source>
        <dbReference type="SAM" id="MobiDB-lite"/>
    </source>
</evidence>
<evidence type="ECO:0000256" key="4">
    <source>
        <dbReference type="ARBA" id="ARBA00022692"/>
    </source>
</evidence>
<sequence>MGLEYVNTFLTGMFFVSLAAAAFLLLRKRLRRGDDDDVATLGGVGGRRQPRPRPAADGQQVRRRQVPGRRSAADRMRQGAAAEPAPAAPAEARAAAAAGTDSDSDSDAAKAQSGKKVGVKKQRKLDEKEARREEREREQKERLERRQREDEERQKRQADEAAEEADAEAREAAEREEARRREEEEYARLRSEFTVEEEGAEADGDETGRSLAEFVALIEQRKSVQLEELADEFGLRADDCAQRLRDLLESGRLTGVLDDRGKFVHITRAEYEAVAAFIRQRGKVSLQELVENSNRLVQLGEAA</sequence>
<evidence type="ECO:0000256" key="1">
    <source>
        <dbReference type="ARBA" id="ARBA00004167"/>
    </source>
</evidence>
<dbReference type="SMART" id="SM01128">
    <property type="entry name" value="DDRGK"/>
    <property type="match status" value="1"/>
</dbReference>
<name>A0A1I8FWT9_9PLAT</name>
<evidence type="ECO:0000256" key="5">
    <source>
        <dbReference type="ARBA" id="ARBA00022989"/>
    </source>
</evidence>
<keyword evidence="8" id="KW-1185">Reference proteome</keyword>
<dbReference type="AlphaFoldDB" id="A0A1I8FWT9"/>
<evidence type="ECO:0000313" key="8">
    <source>
        <dbReference type="Proteomes" id="UP000095280"/>
    </source>
</evidence>